<gene>
    <name evidence="1" type="ORF">PXEA_LOCUS415</name>
</gene>
<organism evidence="1 2">
    <name type="scientific">Protopolystoma xenopodis</name>
    <dbReference type="NCBI Taxonomy" id="117903"/>
    <lineage>
        <taxon>Eukaryota</taxon>
        <taxon>Metazoa</taxon>
        <taxon>Spiralia</taxon>
        <taxon>Lophotrochozoa</taxon>
        <taxon>Platyhelminthes</taxon>
        <taxon>Monogenea</taxon>
        <taxon>Polyopisthocotylea</taxon>
        <taxon>Polystomatidea</taxon>
        <taxon>Polystomatidae</taxon>
        <taxon>Protopolystoma</taxon>
    </lineage>
</organism>
<evidence type="ECO:0000313" key="2">
    <source>
        <dbReference type="Proteomes" id="UP000784294"/>
    </source>
</evidence>
<keyword evidence="2" id="KW-1185">Reference proteome</keyword>
<comment type="caution">
    <text evidence="1">The sequence shown here is derived from an EMBL/GenBank/DDBJ whole genome shotgun (WGS) entry which is preliminary data.</text>
</comment>
<sequence length="148" mass="16297">MAEGRRHETASPHLPRPHLGHKILPANYAYKPSVFIRLRSECPLLARFQPQTASLYFIPPSQSAPQPIPPLRHTHTHTHRHTLHLLAALLSLFCSISVSSSSSVCIADERVAILLEPEGRRVPGLLGQLVSIKSTGIQRIAMTTILPA</sequence>
<accession>A0A3S5CB74</accession>
<proteinExistence type="predicted"/>
<dbReference type="AlphaFoldDB" id="A0A3S5CB74"/>
<name>A0A3S5CB74_9PLAT</name>
<evidence type="ECO:0000313" key="1">
    <source>
        <dbReference type="EMBL" id="VEL06975.1"/>
    </source>
</evidence>
<dbReference type="Proteomes" id="UP000784294">
    <property type="component" value="Unassembled WGS sequence"/>
</dbReference>
<reference evidence="1" key="1">
    <citation type="submission" date="2018-11" db="EMBL/GenBank/DDBJ databases">
        <authorList>
            <consortium name="Pathogen Informatics"/>
        </authorList>
    </citation>
    <scope>NUCLEOTIDE SEQUENCE</scope>
</reference>
<dbReference type="EMBL" id="CAAALY010000753">
    <property type="protein sequence ID" value="VEL06975.1"/>
    <property type="molecule type" value="Genomic_DNA"/>
</dbReference>
<protein>
    <submittedName>
        <fullName evidence="1">Uncharacterized protein</fullName>
    </submittedName>
</protein>